<name>A0A2W4XJ49_9CYAN</name>
<proteinExistence type="predicted"/>
<comment type="caution">
    <text evidence="1">The sequence shown here is derived from an EMBL/GenBank/DDBJ whole genome shotgun (WGS) entry which is preliminary data.</text>
</comment>
<reference evidence="2" key="1">
    <citation type="submission" date="2018-04" db="EMBL/GenBank/DDBJ databases">
        <authorList>
            <person name="Cornet L."/>
        </authorList>
    </citation>
    <scope>NUCLEOTIDE SEQUENCE [LARGE SCALE GENOMIC DNA]</scope>
</reference>
<dbReference type="Proteomes" id="UP000249794">
    <property type="component" value="Unassembled WGS sequence"/>
</dbReference>
<dbReference type="EMBL" id="QBMP01000051">
    <property type="protein sequence ID" value="PZO57450.1"/>
    <property type="molecule type" value="Genomic_DNA"/>
</dbReference>
<evidence type="ECO:0000313" key="1">
    <source>
        <dbReference type="EMBL" id="PZO57450.1"/>
    </source>
</evidence>
<accession>A0A2W4XJ49</accession>
<sequence>MKLSTVTRTTIVLSSLSLLLAIGGLFISSGSKAESTEQWQPLSRLVSSQQLTQIIADNTAPSANRAEIASSAVGLQKGDLLIVDFETSSLCGVGGCAISGYRASTGEQILLTYVRQASVSQPIVEFIERPGAELPCLLIAPPINTPARGLTQDTLCYWNGEWVTEDS</sequence>
<reference evidence="1 2" key="2">
    <citation type="submission" date="2018-06" db="EMBL/GenBank/DDBJ databases">
        <title>Metagenomic assembly of (sub)arctic Cyanobacteria and their associated microbiome from non-axenic cultures.</title>
        <authorList>
            <person name="Baurain D."/>
        </authorList>
    </citation>
    <scope>NUCLEOTIDE SEQUENCE [LARGE SCALE GENOMIC DNA]</scope>
    <source>
        <strain evidence="1">ULC027bin1</strain>
    </source>
</reference>
<organism evidence="1 2">
    <name type="scientific">Phormidesmis priestleyi</name>
    <dbReference type="NCBI Taxonomy" id="268141"/>
    <lineage>
        <taxon>Bacteria</taxon>
        <taxon>Bacillati</taxon>
        <taxon>Cyanobacteriota</taxon>
        <taxon>Cyanophyceae</taxon>
        <taxon>Leptolyngbyales</taxon>
        <taxon>Leptolyngbyaceae</taxon>
        <taxon>Phormidesmis</taxon>
    </lineage>
</organism>
<evidence type="ECO:0000313" key="2">
    <source>
        <dbReference type="Proteomes" id="UP000249794"/>
    </source>
</evidence>
<protein>
    <submittedName>
        <fullName evidence="1">Uncharacterized protein</fullName>
    </submittedName>
</protein>
<dbReference type="AlphaFoldDB" id="A0A2W4XJ49"/>
<gene>
    <name evidence="1" type="ORF">DCF15_07090</name>
</gene>